<dbReference type="InterPro" id="IPR045335">
    <property type="entry name" value="FtsQ_C_sf"/>
</dbReference>
<organism evidence="1 2">
    <name type="scientific">Candidatus Nomurabacteria bacterium RIFCSPLOWO2_01_FULL_42_17</name>
    <dbReference type="NCBI Taxonomy" id="1801780"/>
    <lineage>
        <taxon>Bacteria</taxon>
        <taxon>Candidatus Nomuraibacteriota</taxon>
    </lineage>
</organism>
<evidence type="ECO:0000313" key="2">
    <source>
        <dbReference type="Proteomes" id="UP000178104"/>
    </source>
</evidence>
<evidence type="ECO:0008006" key="3">
    <source>
        <dbReference type="Google" id="ProtNLM"/>
    </source>
</evidence>
<sequence length="284" mass="32563">MQKRNILNSPRLLELKKKRRRVLLNKILLCVFAFGLIFAASVFASRVSALNITEIEIKGNKVLDSKAIKAVVQETTGGSYLWFFPKTNILYYPKNGIRKELQSKFKGLGDITFSVKERKILEVSVTEREAEYIWCGENISETPIKPENDVCFFVDRDGYVFDPAPYFSNNVYFKLFGPLVGDYFSPEIFDKIVAFKDFLSGVGIKPSALYIKDDGNIEIYLASSIELPNSPKIIFKKDFDFEKLAENLQAALNAEPLKSNMKNKYSSLLYIDLRYGNKVIYKFR</sequence>
<comment type="caution">
    <text evidence="1">The sequence shown here is derived from an EMBL/GenBank/DDBJ whole genome shotgun (WGS) entry which is preliminary data.</text>
</comment>
<name>A0A1F6XMJ0_9BACT</name>
<accession>A0A1F6XMJ0</accession>
<dbReference type="Proteomes" id="UP000178104">
    <property type="component" value="Unassembled WGS sequence"/>
</dbReference>
<reference evidence="1 2" key="1">
    <citation type="journal article" date="2016" name="Nat. Commun.">
        <title>Thousands of microbial genomes shed light on interconnected biogeochemical processes in an aquifer system.</title>
        <authorList>
            <person name="Anantharaman K."/>
            <person name="Brown C.T."/>
            <person name="Hug L.A."/>
            <person name="Sharon I."/>
            <person name="Castelle C.J."/>
            <person name="Probst A.J."/>
            <person name="Thomas B.C."/>
            <person name="Singh A."/>
            <person name="Wilkins M.J."/>
            <person name="Karaoz U."/>
            <person name="Brodie E.L."/>
            <person name="Williams K.H."/>
            <person name="Hubbard S.S."/>
            <person name="Banfield J.F."/>
        </authorList>
    </citation>
    <scope>NUCLEOTIDE SEQUENCE [LARGE SCALE GENOMIC DNA]</scope>
</reference>
<protein>
    <recommendedName>
        <fullName evidence="3">POTRA domain-containing protein</fullName>
    </recommendedName>
</protein>
<proteinExistence type="predicted"/>
<evidence type="ECO:0000313" key="1">
    <source>
        <dbReference type="EMBL" id="OGI95218.1"/>
    </source>
</evidence>
<dbReference type="AlphaFoldDB" id="A0A1F6XMJ0"/>
<gene>
    <name evidence="1" type="ORF">A2917_01025</name>
</gene>
<dbReference type="EMBL" id="MFVE01000006">
    <property type="protein sequence ID" value="OGI95218.1"/>
    <property type="molecule type" value="Genomic_DNA"/>
</dbReference>
<dbReference type="STRING" id="1801780.A2917_01025"/>
<dbReference type="Gene3D" id="3.40.50.11690">
    <property type="entry name" value="Cell division protein FtsQ/DivIB"/>
    <property type="match status" value="1"/>
</dbReference>